<dbReference type="PROSITE" id="PS51257">
    <property type="entry name" value="PROKAR_LIPOPROTEIN"/>
    <property type="match status" value="1"/>
</dbReference>
<comment type="caution">
    <text evidence="1">The sequence shown here is derived from an EMBL/GenBank/DDBJ whole genome shotgun (WGS) entry which is preliminary data.</text>
</comment>
<dbReference type="NCBIfam" id="NF040494">
    <property type="entry name" value="nitrored_ArsF"/>
    <property type="match status" value="1"/>
</dbReference>
<dbReference type="SUPFAM" id="SSF52833">
    <property type="entry name" value="Thioredoxin-like"/>
    <property type="match status" value="1"/>
</dbReference>
<gene>
    <name evidence="1" type="ORF">H9863_04810</name>
</gene>
<dbReference type="Gene3D" id="3.40.30.10">
    <property type="entry name" value="Glutaredoxin"/>
    <property type="match status" value="1"/>
</dbReference>
<organism evidence="1 2">
    <name type="scientific">Candidatus Odoribacter faecigallinarum</name>
    <dbReference type="NCBI Taxonomy" id="2838706"/>
    <lineage>
        <taxon>Bacteria</taxon>
        <taxon>Pseudomonadati</taxon>
        <taxon>Bacteroidota</taxon>
        <taxon>Bacteroidia</taxon>
        <taxon>Bacteroidales</taxon>
        <taxon>Odoribacteraceae</taxon>
        <taxon>Odoribacter</taxon>
    </lineage>
</organism>
<proteinExistence type="predicted"/>
<reference evidence="1" key="2">
    <citation type="submission" date="2021-04" db="EMBL/GenBank/DDBJ databases">
        <authorList>
            <person name="Gilroy R."/>
        </authorList>
    </citation>
    <scope>NUCLEOTIDE SEQUENCE</scope>
    <source>
        <strain evidence="1">23274</strain>
    </source>
</reference>
<protein>
    <submittedName>
        <fullName evidence="1">Thioredoxin</fullName>
    </submittedName>
</protein>
<evidence type="ECO:0000313" key="2">
    <source>
        <dbReference type="Proteomes" id="UP000824202"/>
    </source>
</evidence>
<dbReference type="InterPro" id="IPR047698">
    <property type="entry name" value="ArsF-like"/>
</dbReference>
<evidence type="ECO:0000313" key="1">
    <source>
        <dbReference type="EMBL" id="HIX03424.1"/>
    </source>
</evidence>
<accession>A0A9D1UZU8</accession>
<reference evidence="1" key="1">
    <citation type="journal article" date="2021" name="PeerJ">
        <title>Extensive microbial diversity within the chicken gut microbiome revealed by metagenomics and culture.</title>
        <authorList>
            <person name="Gilroy R."/>
            <person name="Ravi A."/>
            <person name="Getino M."/>
            <person name="Pursley I."/>
            <person name="Horton D.L."/>
            <person name="Alikhan N.F."/>
            <person name="Baker D."/>
            <person name="Gharbi K."/>
            <person name="Hall N."/>
            <person name="Watson M."/>
            <person name="Adriaenssens E.M."/>
            <person name="Foster-Nyarko E."/>
            <person name="Jarju S."/>
            <person name="Secka A."/>
            <person name="Antonio M."/>
            <person name="Oren A."/>
            <person name="Chaudhuri R.R."/>
            <person name="La Ragione R."/>
            <person name="Hildebrand F."/>
            <person name="Pallen M.J."/>
        </authorList>
    </citation>
    <scope>NUCLEOTIDE SEQUENCE</scope>
    <source>
        <strain evidence="1">23274</strain>
    </source>
</reference>
<dbReference type="InterPro" id="IPR036249">
    <property type="entry name" value="Thioredoxin-like_sf"/>
</dbReference>
<dbReference type="EMBL" id="DXFT01000093">
    <property type="protein sequence ID" value="HIX03424.1"/>
    <property type="molecule type" value="Genomic_DNA"/>
</dbReference>
<name>A0A9D1UZU8_9BACT</name>
<dbReference type="Proteomes" id="UP000824202">
    <property type="component" value="Unassembled WGS sequence"/>
</dbReference>
<sequence>MDKWILVLAICFGLAACGSNGAKKNVSTKVEQVQPQDTKDRVEVLYFHGKKRCATCMAIEEHAREAVEAQFAEELKEGTVVFRSIDLSQEENEKIAEKYGVSWSSLFISQWKGGKETYENLTLYAFANARTAPDSFKSKIVEKINGLLK</sequence>
<dbReference type="AlphaFoldDB" id="A0A9D1UZU8"/>